<evidence type="ECO:0000256" key="1">
    <source>
        <dbReference type="SAM" id="Phobius"/>
    </source>
</evidence>
<accession>X0PKP3</accession>
<keyword evidence="1" id="KW-1133">Transmembrane helix</keyword>
<dbReference type="EMBL" id="BAKI01000028">
    <property type="protein sequence ID" value="GAF37256.1"/>
    <property type="molecule type" value="Genomic_DNA"/>
</dbReference>
<dbReference type="AlphaFoldDB" id="X0PKP3"/>
<sequence>MEIVLKAVSGQFNPIQLNLIRFFIGGLVLLPLANHHLKRAGCWFRTG</sequence>
<keyword evidence="1" id="KW-0472">Membrane</keyword>
<keyword evidence="1" id="KW-0812">Transmembrane</keyword>
<reference evidence="2" key="1">
    <citation type="journal article" date="2014" name="Genome Announc.">
        <title>Draft Genome Sequences of Two Lactobacillus Strains, L. farraginis JCM 14108T and L. composti JCM 14202T, Isolated from Compost of Distilled Shochu Residue.</title>
        <authorList>
            <person name="Yuki M."/>
            <person name="Oshima K."/>
            <person name="Suda W."/>
            <person name="Kitahara M."/>
            <person name="Kitamura K."/>
            <person name="Iida T."/>
            <person name="Hattori M."/>
            <person name="Ohkuma M."/>
        </authorList>
    </citation>
    <scope>NUCLEOTIDE SEQUENCE [LARGE SCALE GENOMIC DNA]</scope>
    <source>
        <strain evidence="2">JCM 14108</strain>
    </source>
</reference>
<evidence type="ECO:0000313" key="3">
    <source>
        <dbReference type="Proteomes" id="UP000019488"/>
    </source>
</evidence>
<organism evidence="2 3">
    <name type="scientific">Lentilactobacillus farraginis DSM 18382 = JCM 14108</name>
    <dbReference type="NCBI Taxonomy" id="1423743"/>
    <lineage>
        <taxon>Bacteria</taxon>
        <taxon>Bacillati</taxon>
        <taxon>Bacillota</taxon>
        <taxon>Bacilli</taxon>
        <taxon>Lactobacillales</taxon>
        <taxon>Lactobacillaceae</taxon>
        <taxon>Lentilactobacillus</taxon>
    </lineage>
</organism>
<name>X0PKP3_9LACO</name>
<dbReference type="Proteomes" id="UP000019488">
    <property type="component" value="Unassembled WGS sequence"/>
</dbReference>
<feature type="transmembrane region" description="Helical" evidence="1">
    <location>
        <begin position="15"/>
        <end position="33"/>
    </location>
</feature>
<comment type="caution">
    <text evidence="2">The sequence shown here is derived from an EMBL/GenBank/DDBJ whole genome shotgun (WGS) entry which is preliminary data.</text>
</comment>
<gene>
    <name evidence="2" type="ORF">JCM14108_2275</name>
</gene>
<protein>
    <submittedName>
        <fullName evidence="2">Permease of the drug/metabolite transporter (DMT) superfamily</fullName>
    </submittedName>
</protein>
<evidence type="ECO:0000313" key="2">
    <source>
        <dbReference type="EMBL" id="GAF37256.1"/>
    </source>
</evidence>
<proteinExistence type="predicted"/>